<dbReference type="GO" id="GO:0072686">
    <property type="term" value="C:mitotic spindle"/>
    <property type="evidence" value="ECO:0007669"/>
    <property type="project" value="TreeGrafter"/>
</dbReference>
<keyword evidence="10" id="KW-0677">Repeat</keyword>
<feature type="region of interest" description="Disordered" evidence="19">
    <location>
        <begin position="634"/>
        <end position="675"/>
    </location>
</feature>
<feature type="domain" description="TOG" evidence="20">
    <location>
        <begin position="1201"/>
        <end position="1423"/>
    </location>
</feature>
<evidence type="ECO:0000256" key="18">
    <source>
        <dbReference type="SAM" id="Coils"/>
    </source>
</evidence>
<dbReference type="FunFam" id="1.25.10.10:FF:000006">
    <property type="entry name" value="CLIP-associating protein 1 isoform 2"/>
    <property type="match status" value="1"/>
</dbReference>
<dbReference type="InterPro" id="IPR024395">
    <property type="entry name" value="CLASP_N_dom"/>
</dbReference>
<evidence type="ECO:0000259" key="20">
    <source>
        <dbReference type="SMART" id="SM01349"/>
    </source>
</evidence>
<dbReference type="Pfam" id="PF21040">
    <property type="entry name" value="CEP104-like_TOG"/>
    <property type="match status" value="1"/>
</dbReference>
<keyword evidence="9" id="KW-0493">Microtubule</keyword>
<reference evidence="21" key="2">
    <citation type="submission" date="2025-09" db="UniProtKB">
        <authorList>
            <consortium name="Ensembl"/>
        </authorList>
    </citation>
    <scope>IDENTIFICATION</scope>
</reference>
<keyword evidence="18" id="KW-0175">Coiled coil</keyword>
<dbReference type="SUPFAM" id="SSF48371">
    <property type="entry name" value="ARM repeat"/>
    <property type="match status" value="2"/>
</dbReference>
<keyword evidence="12" id="KW-0995">Kinetochore</keyword>
<evidence type="ECO:0000256" key="13">
    <source>
        <dbReference type="ARBA" id="ARBA00023034"/>
    </source>
</evidence>
<dbReference type="GO" id="GO:0051301">
    <property type="term" value="P:cell division"/>
    <property type="evidence" value="ECO:0007669"/>
    <property type="project" value="UniProtKB-KW"/>
</dbReference>
<dbReference type="GO" id="GO:0005876">
    <property type="term" value="C:spindle microtubule"/>
    <property type="evidence" value="ECO:0007669"/>
    <property type="project" value="TreeGrafter"/>
</dbReference>
<dbReference type="Proteomes" id="UP000694545">
    <property type="component" value="Unplaced"/>
</dbReference>
<evidence type="ECO:0000256" key="7">
    <source>
        <dbReference type="ARBA" id="ARBA00022490"/>
    </source>
</evidence>
<evidence type="ECO:0000256" key="5">
    <source>
        <dbReference type="ARBA" id="ARBA00009549"/>
    </source>
</evidence>
<dbReference type="InterPro" id="IPR011989">
    <property type="entry name" value="ARM-like"/>
</dbReference>
<dbReference type="GO" id="GO:0045180">
    <property type="term" value="C:basal cortex"/>
    <property type="evidence" value="ECO:0007669"/>
    <property type="project" value="TreeGrafter"/>
</dbReference>
<keyword evidence="16" id="KW-0137">Centromere</keyword>
<dbReference type="Gene3D" id="1.25.10.10">
    <property type="entry name" value="Leucine-rich Repeat Variant"/>
    <property type="match status" value="4"/>
</dbReference>
<proteinExistence type="inferred from homology"/>
<dbReference type="InterPro" id="IPR016024">
    <property type="entry name" value="ARM-type_fold"/>
</dbReference>
<keyword evidence="15" id="KW-0131">Cell cycle</keyword>
<evidence type="ECO:0000256" key="17">
    <source>
        <dbReference type="PROSITE-ProRule" id="PRU00103"/>
    </source>
</evidence>
<dbReference type="PROSITE" id="PS50077">
    <property type="entry name" value="HEAT_REPEAT"/>
    <property type="match status" value="1"/>
</dbReference>
<keyword evidence="22" id="KW-1185">Reference proteome</keyword>
<dbReference type="GO" id="GO:0090307">
    <property type="term" value="P:mitotic spindle assembly"/>
    <property type="evidence" value="ECO:0007669"/>
    <property type="project" value="TreeGrafter"/>
</dbReference>
<feature type="compositionally biased region" description="Polar residues" evidence="19">
    <location>
        <begin position="568"/>
        <end position="589"/>
    </location>
</feature>
<keyword evidence="8" id="KW-0132">Cell division</keyword>
<feature type="region of interest" description="Disordered" evidence="19">
    <location>
        <begin position="1136"/>
        <end position="1171"/>
    </location>
</feature>
<sequence>MEHGKMDYFCDQVQQKDVGHRMQIGQEFLEYLNDPSVSTDLDQDQQRLDKVIDELTGWVNSSNYKVSLLGLDLLGAFVDRLSGRFKSYIGPVLIVLMDRMGDAKDQVREQAQNLALKLMDQAAPPMLIWERLAAGFKHKNYRSREGVCHCLVATLNVYGAQSLILSKLVPHLCILSGDSNSQVRDAAILAIVEIYRHVGEKVRIDLNKRGLPSARLQTIFMKFDEVKNCGNMISSNISDKSFDDEESVDGNRPSSAASAFKVPAPKKPGNPSNTSRKPGSAGGPKVGGTTKEGGAGAVDEDDFIKAFTDVPTVQIYSSRELEETLNKIREILSDDKHDWDQRVNALKKVRSLLVAGAAQYDGFFQHLRLLDGAFKLSAKDLRSQVVREACITVAHLSTVLGNKFDHGAEAIVPILFNLVPNSAKVMATSGCAAIRFIIRHTHVPRLIPLITSNCTSKSVAVRRRSFEFLDLLLQEWQTHSLERHAAVLVETIKKGIHDADAEARVEARKTYLGLRNHFPGEAEALYNNLEPSYQRSLHTYLKNSGSIASLPQSDRSSSSSQESLNRPFSSKWSTSRGTKTAPSPGTLQRSRSDIDVNAAAGAKARHGIGQPAGAGRLAAAGLPPGSYASLGRVRTKLSTPSIGMGNSKTDSRGRSRTKVVSQSQPGSRSGSPGRVLTTTALSTMNMGVQRVLVSPATAQKRSKIPRSQGCSREASPSRLSVGTGFGISQSSRLSSSVSAMRVLNTGSDVEEAVADALKKPVRRRYESYGMYSDDDANSDASSACSERSYSSRNGTIPTYMRQTEDVAEVLNRCASSNWSERKEGLLGLQNLLKNQRTLSRVELKRLCEIFTRMFADPHSKVFSMFLETLVDFIQVHKEDLQDWLFVLLTQLLKKMGADLLGSVQAKVQKALDVTRESFPNDLQFSILMRFTVDQTQTPSLKVKVAILKYIETLAQQMDPGDFVNSSETRLAVSRIITWTTEPKSSDVRKAAQSVLISLFELNTPEFTMLLGALPKTFQDGATKLLHNHLRNTGNGGQGSMGSPLTRPVPRSPASWSSPITSPTNTAQNTLSPSAFDYDTENMNSEDIYSSLRGVTEAIQNFSFRSQEDMNEPMKRDSKKDDVDSICSGSGIVDLRAGGGASDTGRTALDNKTSLLNTMPPHSSPRSRDYNPYNYSDSVGSFNKSALKEAMFDDDADQFPDEHPLDHSDLVAELLKELSNHNERVEERKAALYELMKLTQEESFGVWDEHFKTILLLLLETLGDKEHAIRALALKVLREILRHQPARFRNYAELTIMKTLEAHKDPHKEVVRSAEEAATMLATSISPDQCIKVLCPIIQTADYPINLAAIKMQTKVIERVPKETLAQLLPEIVPGLIQGYDNSESSVRKACVFCLVAIHAVIGDELKPHLSQLTGSKVGGGLSYPQFCFQ</sequence>
<feature type="region of interest" description="Disordered" evidence="19">
    <location>
        <begin position="547"/>
        <end position="592"/>
    </location>
</feature>
<feature type="repeat" description="HEAT" evidence="17">
    <location>
        <begin position="168"/>
        <end position="206"/>
    </location>
</feature>
<dbReference type="GO" id="GO:0005813">
    <property type="term" value="C:centrosome"/>
    <property type="evidence" value="ECO:0007669"/>
    <property type="project" value="UniProtKB-SubCell"/>
</dbReference>
<feature type="compositionally biased region" description="Polar residues" evidence="19">
    <location>
        <begin position="1149"/>
        <end position="1160"/>
    </location>
</feature>
<evidence type="ECO:0000256" key="8">
    <source>
        <dbReference type="ARBA" id="ARBA00022618"/>
    </source>
</evidence>
<feature type="domain" description="TOG" evidence="20">
    <location>
        <begin position="7"/>
        <end position="232"/>
    </location>
</feature>
<organism evidence="21 22">
    <name type="scientific">Varanus komodoensis</name>
    <name type="common">Komodo dragon</name>
    <dbReference type="NCBI Taxonomy" id="61221"/>
    <lineage>
        <taxon>Eukaryota</taxon>
        <taxon>Metazoa</taxon>
        <taxon>Chordata</taxon>
        <taxon>Craniata</taxon>
        <taxon>Vertebrata</taxon>
        <taxon>Euteleostomi</taxon>
        <taxon>Lepidosauria</taxon>
        <taxon>Squamata</taxon>
        <taxon>Bifurcata</taxon>
        <taxon>Unidentata</taxon>
        <taxon>Episquamata</taxon>
        <taxon>Toxicofera</taxon>
        <taxon>Anguimorpha</taxon>
        <taxon>Paleoanguimorpha</taxon>
        <taxon>Varanoidea</taxon>
        <taxon>Varanidae</taxon>
        <taxon>Varanus</taxon>
    </lineage>
</organism>
<keyword evidence="7" id="KW-0963">Cytoplasm</keyword>
<dbReference type="InterPro" id="IPR021133">
    <property type="entry name" value="HEAT_type_2"/>
</dbReference>
<accession>A0A8D2LUA6</accession>
<dbReference type="FunFam" id="1.25.10.10:FF:000031">
    <property type="entry name" value="CLIP-associating protein 1 isoform 2"/>
    <property type="match status" value="1"/>
</dbReference>
<dbReference type="Pfam" id="PF12348">
    <property type="entry name" value="CLASP_N"/>
    <property type="match status" value="1"/>
</dbReference>
<feature type="domain" description="TOG" evidence="20">
    <location>
        <begin position="798"/>
        <end position="1035"/>
    </location>
</feature>
<dbReference type="Pfam" id="PF21041">
    <property type="entry name" value="XMAP215_CLASP_TOG"/>
    <property type="match status" value="1"/>
</dbReference>
<feature type="compositionally biased region" description="Low complexity" evidence="19">
    <location>
        <begin position="549"/>
        <end position="567"/>
    </location>
</feature>
<feature type="region of interest" description="Disordered" evidence="19">
    <location>
        <begin position="240"/>
        <end position="296"/>
    </location>
</feature>
<dbReference type="GO" id="GO:0040001">
    <property type="term" value="P:establishment of mitotic spindle localization"/>
    <property type="evidence" value="ECO:0007669"/>
    <property type="project" value="TreeGrafter"/>
</dbReference>
<evidence type="ECO:0000256" key="19">
    <source>
        <dbReference type="SAM" id="MobiDB-lite"/>
    </source>
</evidence>
<keyword evidence="6" id="KW-0158">Chromosome</keyword>
<feature type="region of interest" description="Disordered" evidence="19">
    <location>
        <begin position="696"/>
        <end position="722"/>
    </location>
</feature>
<name>A0A8D2LUA6_VARKO</name>
<feature type="compositionally biased region" description="Gly residues" evidence="19">
    <location>
        <begin position="280"/>
        <end position="296"/>
    </location>
</feature>
<dbReference type="InterPro" id="IPR048491">
    <property type="entry name" value="XMAP215_CLASP_TOG"/>
</dbReference>
<dbReference type="GO" id="GO:0000776">
    <property type="term" value="C:kinetochore"/>
    <property type="evidence" value="ECO:0007669"/>
    <property type="project" value="UniProtKB-KW"/>
</dbReference>
<dbReference type="GO" id="GO:0005881">
    <property type="term" value="C:cytoplasmic microtubule"/>
    <property type="evidence" value="ECO:0007669"/>
    <property type="project" value="TreeGrafter"/>
</dbReference>
<keyword evidence="13" id="KW-0333">Golgi apparatus</keyword>
<evidence type="ECO:0000256" key="10">
    <source>
        <dbReference type="ARBA" id="ARBA00022737"/>
    </source>
</evidence>
<dbReference type="Pfam" id="PF23271">
    <property type="entry name" value="HEAT_GCN1"/>
    <property type="match status" value="1"/>
</dbReference>
<feature type="compositionally biased region" description="Low complexity" evidence="19">
    <location>
        <begin position="659"/>
        <end position="675"/>
    </location>
</feature>
<evidence type="ECO:0000313" key="22">
    <source>
        <dbReference type="Proteomes" id="UP000694545"/>
    </source>
</evidence>
<evidence type="ECO:0000256" key="16">
    <source>
        <dbReference type="ARBA" id="ARBA00023328"/>
    </source>
</evidence>
<evidence type="ECO:0000256" key="6">
    <source>
        <dbReference type="ARBA" id="ARBA00022454"/>
    </source>
</evidence>
<dbReference type="InterPro" id="IPR034085">
    <property type="entry name" value="TOG"/>
</dbReference>
<dbReference type="GO" id="GO:0005794">
    <property type="term" value="C:Golgi apparatus"/>
    <property type="evidence" value="ECO:0007669"/>
    <property type="project" value="UniProtKB-SubCell"/>
</dbReference>
<dbReference type="FunFam" id="1.25.10.10:FF:000005">
    <property type="entry name" value="CLIP-associating protein 1 isoform 2"/>
    <property type="match status" value="1"/>
</dbReference>
<evidence type="ECO:0000256" key="14">
    <source>
        <dbReference type="ARBA" id="ARBA00023212"/>
    </source>
</evidence>
<evidence type="ECO:0000256" key="3">
    <source>
        <dbReference type="ARBA" id="ARBA00004601"/>
    </source>
</evidence>
<evidence type="ECO:0000256" key="15">
    <source>
        <dbReference type="ARBA" id="ARBA00023306"/>
    </source>
</evidence>
<dbReference type="InterPro" id="IPR057546">
    <property type="entry name" value="HEAT_GCN1"/>
</dbReference>
<dbReference type="SMART" id="SM01349">
    <property type="entry name" value="TOG"/>
    <property type="match status" value="4"/>
</dbReference>
<feature type="region of interest" description="Disordered" evidence="19">
    <location>
        <begin position="1028"/>
        <end position="1078"/>
    </location>
</feature>
<reference evidence="21" key="1">
    <citation type="submission" date="2025-08" db="UniProtKB">
        <authorList>
            <consortium name="Ensembl"/>
        </authorList>
    </citation>
    <scope>IDENTIFICATION</scope>
</reference>
<dbReference type="GO" id="GO:0030010">
    <property type="term" value="P:establishment of cell polarity"/>
    <property type="evidence" value="ECO:0007669"/>
    <property type="project" value="UniProtKB-ARBA"/>
</dbReference>
<evidence type="ECO:0000256" key="2">
    <source>
        <dbReference type="ARBA" id="ARBA00004300"/>
    </source>
</evidence>
<feature type="coiled-coil region" evidence="18">
    <location>
        <begin position="1210"/>
        <end position="1241"/>
    </location>
</feature>
<dbReference type="PANTHER" id="PTHR21567:SF30">
    <property type="entry name" value="CLIP-ASSOCIATING PROTEIN 2"/>
    <property type="match status" value="1"/>
</dbReference>
<evidence type="ECO:0000256" key="9">
    <source>
        <dbReference type="ARBA" id="ARBA00022701"/>
    </source>
</evidence>
<feature type="domain" description="TOG" evidence="20">
    <location>
        <begin position="317"/>
        <end position="550"/>
    </location>
</feature>
<evidence type="ECO:0000256" key="1">
    <source>
        <dbReference type="ARBA" id="ARBA00004186"/>
    </source>
</evidence>
<evidence type="ECO:0000256" key="11">
    <source>
        <dbReference type="ARBA" id="ARBA00022776"/>
    </source>
</evidence>
<keyword evidence="11" id="KW-0498">Mitosis</keyword>
<comment type="subcellular location">
    <subcellularLocation>
        <location evidence="4">Chromosome</location>
        <location evidence="4">Centromere</location>
        <location evidence="4">Kinetochore</location>
    </subcellularLocation>
    <subcellularLocation>
        <location evidence="2">Cytoplasm</location>
        <location evidence="2">Cytoskeleton</location>
        <location evidence="2">Microtubule organizing center</location>
        <location evidence="2">Centrosome</location>
    </subcellularLocation>
    <subcellularLocation>
        <location evidence="1">Cytoplasm</location>
        <location evidence="1">Cytoskeleton</location>
        <location evidence="1">Spindle</location>
    </subcellularLocation>
    <subcellularLocation>
        <location evidence="3">Golgi apparatus</location>
        <location evidence="3">trans-Golgi network</location>
    </subcellularLocation>
</comment>
<feature type="compositionally biased region" description="Polar residues" evidence="19">
    <location>
        <begin position="1053"/>
        <end position="1072"/>
    </location>
</feature>
<evidence type="ECO:0000313" key="21">
    <source>
        <dbReference type="Ensembl" id="ENSVKKP00000027718.1"/>
    </source>
</evidence>
<dbReference type="PANTHER" id="PTHR21567">
    <property type="entry name" value="CLASP"/>
    <property type="match status" value="1"/>
</dbReference>
<dbReference type="Ensembl" id="ENSVKKT00000028389.1">
    <property type="protein sequence ID" value="ENSVKKP00000027718.1"/>
    <property type="gene ID" value="ENSVKKG00000008628.1"/>
</dbReference>
<protein>
    <submittedName>
        <fullName evidence="21">Cytoplasmic linker associated protein 2</fullName>
    </submittedName>
</protein>
<comment type="similarity">
    <text evidence="5">Belongs to the CLASP family.</text>
</comment>
<evidence type="ECO:0000256" key="4">
    <source>
        <dbReference type="ARBA" id="ARBA00004629"/>
    </source>
</evidence>
<dbReference type="FunFam" id="1.25.10.10:FF:000001">
    <property type="entry name" value="CLIP-associating protein 1 isoform 2"/>
    <property type="match status" value="1"/>
</dbReference>
<dbReference type="GO" id="GO:0008017">
    <property type="term" value="F:microtubule binding"/>
    <property type="evidence" value="ECO:0007669"/>
    <property type="project" value="TreeGrafter"/>
</dbReference>
<gene>
    <name evidence="21" type="primary">CLASP2</name>
</gene>
<feature type="compositionally biased region" description="Polar residues" evidence="19">
    <location>
        <begin position="636"/>
        <end position="648"/>
    </location>
</feature>
<evidence type="ECO:0000256" key="12">
    <source>
        <dbReference type="ARBA" id="ARBA00022838"/>
    </source>
</evidence>
<dbReference type="GO" id="GO:0007026">
    <property type="term" value="P:negative regulation of microtubule depolymerization"/>
    <property type="evidence" value="ECO:0007669"/>
    <property type="project" value="UniProtKB-ARBA"/>
</dbReference>
<keyword evidence="14" id="KW-0206">Cytoskeleton</keyword>